<evidence type="ECO:0000256" key="1">
    <source>
        <dbReference type="SAM" id="MobiDB-lite"/>
    </source>
</evidence>
<reference evidence="2 3" key="1">
    <citation type="submission" date="2024-03" db="EMBL/GenBank/DDBJ databases">
        <title>Human intestinal bacterial collection.</title>
        <authorList>
            <person name="Pauvert C."/>
            <person name="Hitch T.C.A."/>
            <person name="Clavel T."/>
        </authorList>
    </citation>
    <scope>NUCLEOTIDE SEQUENCE [LARGE SCALE GENOMIC DNA]</scope>
    <source>
        <strain evidence="2 3">CLA-JM-H44</strain>
    </source>
</reference>
<organism evidence="2 3">
    <name type="scientific">Solibaculum intestinale</name>
    <dbReference type="NCBI Taxonomy" id="3133165"/>
    <lineage>
        <taxon>Bacteria</taxon>
        <taxon>Bacillati</taxon>
        <taxon>Bacillota</taxon>
        <taxon>Clostridia</taxon>
        <taxon>Eubacteriales</taxon>
        <taxon>Oscillospiraceae</taxon>
        <taxon>Solibaculum</taxon>
    </lineage>
</organism>
<dbReference type="RefSeq" id="WP_349220338.1">
    <property type="nucleotide sequence ID" value="NZ_JBBMFD010000021.1"/>
</dbReference>
<comment type="caution">
    <text evidence="2">The sequence shown here is derived from an EMBL/GenBank/DDBJ whole genome shotgun (WGS) entry which is preliminary data.</text>
</comment>
<proteinExistence type="predicted"/>
<evidence type="ECO:0000313" key="2">
    <source>
        <dbReference type="EMBL" id="MEQ2441312.1"/>
    </source>
</evidence>
<protein>
    <submittedName>
        <fullName evidence="2">Stage II sporulation protein P</fullName>
    </submittedName>
</protein>
<gene>
    <name evidence="2" type="ORF">WMO26_10785</name>
</gene>
<name>A0ABV1E1Z7_9FIRM</name>
<feature type="region of interest" description="Disordered" evidence="1">
    <location>
        <begin position="59"/>
        <end position="120"/>
    </location>
</feature>
<evidence type="ECO:0000313" key="3">
    <source>
        <dbReference type="Proteomes" id="UP001489509"/>
    </source>
</evidence>
<dbReference type="Pfam" id="PF07454">
    <property type="entry name" value="SpoIIP"/>
    <property type="match status" value="1"/>
</dbReference>
<keyword evidence="3" id="KW-1185">Reference proteome</keyword>
<accession>A0ABV1E1Z7</accession>
<feature type="compositionally biased region" description="Low complexity" evidence="1">
    <location>
        <begin position="71"/>
        <end position="98"/>
    </location>
</feature>
<dbReference type="NCBIfam" id="TIGR02867">
    <property type="entry name" value="spore_II_P"/>
    <property type="match status" value="1"/>
</dbReference>
<dbReference type="Proteomes" id="UP001489509">
    <property type="component" value="Unassembled WGS sequence"/>
</dbReference>
<dbReference type="InterPro" id="IPR010897">
    <property type="entry name" value="Spore_II_P"/>
</dbReference>
<dbReference type="EMBL" id="JBBMFD010000021">
    <property type="protein sequence ID" value="MEQ2441312.1"/>
    <property type="molecule type" value="Genomic_DNA"/>
</dbReference>
<sequence>MEKHKRPKKLKKKAVSTVAAVLSLLILCAVVPSLGSVADQLSILSAAFLLPEGSGALFESRASSKQPPDAAPQTSSASSATPAQTPAQSSAQSSSQSSEIPAPDEVPQENRGPISEEFFENSGDNYGSVWIKNSTGRTIDIKNILETKPTVDMSTEGPKVLIVHTHTTESYELADRGYYDTTVTARRTDLNLNMVRIGNEIQKQLEDAGIGVIHDTEIHDYPAYNGAYNRSGAVVTAMLEQYPSIQVVLDVHRDAITRSDGTKVKPTAVINGKKAAQVMIISGCEYDNGVSYPNWEQNLRLAARVQQSMADSYPGLARPLNFKNACYNQNLSPGSILLEFGTDANTLEEAVYSGELVGKCLAQTLKGL</sequence>